<evidence type="ECO:0000256" key="1">
    <source>
        <dbReference type="SAM" id="Coils"/>
    </source>
</evidence>
<accession>A0AAD7DGT0</accession>
<proteinExistence type="predicted"/>
<evidence type="ECO:0000313" key="2">
    <source>
        <dbReference type="EMBL" id="KAJ7691020.1"/>
    </source>
</evidence>
<reference evidence="2" key="1">
    <citation type="submission" date="2023-03" db="EMBL/GenBank/DDBJ databases">
        <title>Massive genome expansion in bonnet fungi (Mycena s.s.) driven by repeated elements and novel gene families across ecological guilds.</title>
        <authorList>
            <consortium name="Lawrence Berkeley National Laboratory"/>
            <person name="Harder C.B."/>
            <person name="Miyauchi S."/>
            <person name="Viragh M."/>
            <person name="Kuo A."/>
            <person name="Thoen E."/>
            <person name="Andreopoulos B."/>
            <person name="Lu D."/>
            <person name="Skrede I."/>
            <person name="Drula E."/>
            <person name="Henrissat B."/>
            <person name="Morin E."/>
            <person name="Kohler A."/>
            <person name="Barry K."/>
            <person name="LaButti K."/>
            <person name="Morin E."/>
            <person name="Salamov A."/>
            <person name="Lipzen A."/>
            <person name="Mereny Z."/>
            <person name="Hegedus B."/>
            <person name="Baldrian P."/>
            <person name="Stursova M."/>
            <person name="Weitz H."/>
            <person name="Taylor A."/>
            <person name="Grigoriev I.V."/>
            <person name="Nagy L.G."/>
            <person name="Martin F."/>
            <person name="Kauserud H."/>
        </authorList>
    </citation>
    <scope>NUCLEOTIDE SEQUENCE</scope>
    <source>
        <strain evidence="2">CBHHK067</strain>
    </source>
</reference>
<keyword evidence="1" id="KW-0175">Coiled coil</keyword>
<evidence type="ECO:0000313" key="3">
    <source>
        <dbReference type="Proteomes" id="UP001221757"/>
    </source>
</evidence>
<sequence>MALPENIRAARPLRKAGGIVHDANIERWGEALAGLTLPTLLRWSVRRAAAYTASGRTSDLLAPEEAALLEELGPQIQRVIVALSAGEGGCFMKLSSRSPKDAAACSGVFDRHYAQTVRAGRELEENRTKSEDSGSCARQRALRYCLRRPCFFKPRLKRSQNYSELVESASCCTCLVLRRDAPAQVTPYVRIKVRDRRHLDSSMDGLHLMGTGITRSKIGSFGRVWFAVIPAITSHHYGALKCQAAARRLNRCHDSASAHDSDDEENIPPDDYLMPLTHSKGEQTAPRTTLKAQLVEKDARITELEAANSALSADLLQLRKDHAKLSLAHQTFPTAITTFLRSTEA</sequence>
<dbReference type="EMBL" id="JARKIE010000061">
    <property type="protein sequence ID" value="KAJ7691020.1"/>
    <property type="molecule type" value="Genomic_DNA"/>
</dbReference>
<keyword evidence="3" id="KW-1185">Reference proteome</keyword>
<organism evidence="2 3">
    <name type="scientific">Mycena rosella</name>
    <name type="common">Pink bonnet</name>
    <name type="synonym">Agaricus rosellus</name>
    <dbReference type="NCBI Taxonomy" id="1033263"/>
    <lineage>
        <taxon>Eukaryota</taxon>
        <taxon>Fungi</taxon>
        <taxon>Dikarya</taxon>
        <taxon>Basidiomycota</taxon>
        <taxon>Agaricomycotina</taxon>
        <taxon>Agaricomycetes</taxon>
        <taxon>Agaricomycetidae</taxon>
        <taxon>Agaricales</taxon>
        <taxon>Marasmiineae</taxon>
        <taxon>Mycenaceae</taxon>
        <taxon>Mycena</taxon>
    </lineage>
</organism>
<gene>
    <name evidence="2" type="ORF">B0H17DRAFT_1134039</name>
</gene>
<dbReference type="AlphaFoldDB" id="A0AAD7DGT0"/>
<comment type="caution">
    <text evidence="2">The sequence shown here is derived from an EMBL/GenBank/DDBJ whole genome shotgun (WGS) entry which is preliminary data.</text>
</comment>
<dbReference type="Proteomes" id="UP001221757">
    <property type="component" value="Unassembled WGS sequence"/>
</dbReference>
<feature type="coiled-coil region" evidence="1">
    <location>
        <begin position="287"/>
        <end position="321"/>
    </location>
</feature>
<name>A0AAD7DGT0_MYCRO</name>
<protein>
    <submittedName>
        <fullName evidence="2">Uncharacterized protein</fullName>
    </submittedName>
</protein>